<dbReference type="EMBL" id="BAAFJT010000002">
    <property type="protein sequence ID" value="GAB0184089.1"/>
    <property type="molecule type" value="Genomic_DNA"/>
</dbReference>
<dbReference type="Proteomes" id="UP001623348">
    <property type="component" value="Unassembled WGS sequence"/>
</dbReference>
<dbReference type="PANTHER" id="PTHR33395">
    <property type="entry name" value="TRANSCRIPTASE, PUTATIVE-RELATED-RELATED"/>
    <property type="match status" value="1"/>
</dbReference>
<keyword evidence="2" id="KW-1185">Reference proteome</keyword>
<sequence>MDIPKSMGPDRLHPQVLRELADIIERPLSFNFERLWQVGEVPEDWMRANVPSIFKKGKKKDQGNYKLVNLTSIPGKVMDILLGTISKHMKNKVIGGSQRGFMKGKSRLINLIAFYNEVTGLVDSEVG</sequence>
<evidence type="ECO:0000313" key="2">
    <source>
        <dbReference type="Proteomes" id="UP001623348"/>
    </source>
</evidence>
<name>A0ABC9WGZ9_GRUJA</name>
<gene>
    <name evidence="1" type="ORF">GRJ2_000874200</name>
</gene>
<dbReference type="AlphaFoldDB" id="A0ABC9WGZ9"/>
<evidence type="ECO:0000313" key="1">
    <source>
        <dbReference type="EMBL" id="GAB0184089.1"/>
    </source>
</evidence>
<reference evidence="1 2" key="1">
    <citation type="submission" date="2024-06" db="EMBL/GenBank/DDBJ databases">
        <title>The draft genome of Grus japonensis, version 3.</title>
        <authorList>
            <person name="Nabeshima K."/>
            <person name="Suzuki S."/>
            <person name="Onuma M."/>
        </authorList>
    </citation>
    <scope>NUCLEOTIDE SEQUENCE [LARGE SCALE GENOMIC DNA]</scope>
    <source>
        <strain evidence="1 2">451A</strain>
    </source>
</reference>
<comment type="caution">
    <text evidence="1">The sequence shown here is derived from an EMBL/GenBank/DDBJ whole genome shotgun (WGS) entry which is preliminary data.</text>
</comment>
<protein>
    <submittedName>
        <fullName evidence="1">Mitochondrial enolase superfamily member 1</fullName>
    </submittedName>
</protein>
<accession>A0ABC9WGZ9</accession>
<dbReference type="PANTHER" id="PTHR33395:SF22">
    <property type="entry name" value="REVERSE TRANSCRIPTASE DOMAIN-CONTAINING PROTEIN"/>
    <property type="match status" value="1"/>
</dbReference>
<organism evidence="1 2">
    <name type="scientific">Grus japonensis</name>
    <name type="common">Japanese crane</name>
    <name type="synonym">Red-crowned crane</name>
    <dbReference type="NCBI Taxonomy" id="30415"/>
    <lineage>
        <taxon>Eukaryota</taxon>
        <taxon>Metazoa</taxon>
        <taxon>Chordata</taxon>
        <taxon>Craniata</taxon>
        <taxon>Vertebrata</taxon>
        <taxon>Euteleostomi</taxon>
        <taxon>Archelosauria</taxon>
        <taxon>Archosauria</taxon>
        <taxon>Dinosauria</taxon>
        <taxon>Saurischia</taxon>
        <taxon>Theropoda</taxon>
        <taxon>Coelurosauria</taxon>
        <taxon>Aves</taxon>
        <taxon>Neognathae</taxon>
        <taxon>Neoaves</taxon>
        <taxon>Gruiformes</taxon>
        <taxon>Gruidae</taxon>
        <taxon>Grus</taxon>
    </lineage>
</organism>
<proteinExistence type="predicted"/>